<dbReference type="GO" id="GO:0003735">
    <property type="term" value="F:structural constituent of ribosome"/>
    <property type="evidence" value="ECO:0007669"/>
    <property type="project" value="InterPro"/>
</dbReference>
<dbReference type="GeneID" id="63780763"/>
<keyword evidence="2 4" id="KW-0689">Ribosomal protein</keyword>
<dbReference type="PANTHER" id="PTHR13501">
    <property type="entry name" value="CHLOROPLAST 50S RIBOSOMAL PROTEIN L22-RELATED"/>
    <property type="match status" value="1"/>
</dbReference>
<name>A0A1Y2DAU0_9PEZI</name>
<protein>
    <submittedName>
        <fullName evidence="5">Ribosomal protein L22/L17</fullName>
    </submittedName>
</protein>
<dbReference type="InterPro" id="IPR001063">
    <property type="entry name" value="Ribosomal_uL22"/>
</dbReference>
<dbReference type="EMBL" id="MCFJ01000023">
    <property type="protein sequence ID" value="ORY56391.1"/>
    <property type="molecule type" value="Genomic_DNA"/>
</dbReference>
<gene>
    <name evidence="5" type="ORF">BCR38DRAFT_490688</name>
</gene>
<evidence type="ECO:0000313" key="6">
    <source>
        <dbReference type="Proteomes" id="UP000193689"/>
    </source>
</evidence>
<dbReference type="Proteomes" id="UP000193689">
    <property type="component" value="Unassembled WGS sequence"/>
</dbReference>
<keyword evidence="3 4" id="KW-0687">Ribonucleoprotein</keyword>
<accession>A0A1Y2DAU0</accession>
<dbReference type="RefSeq" id="XP_040710108.1">
    <property type="nucleotide sequence ID" value="XM_040864551.1"/>
</dbReference>
<dbReference type="OrthoDB" id="416470at2759"/>
<sequence>MSLHLPGRRLVQTARSLTARPSPSLHLKNLLPQSQCRQASIFNRFGWGKKKKADPLAEAVEKQEVDAKKYYERLNKRTAGDSIFDEEIKSSEAEKGEGETGMPMAGYGFSNAREHKMRALDPDPRWRVKWQRRRIMQMVRNTGKPLSKDQQNRLVEREHHDHSDNLQTSVKKLVHLAHQLAGKTVDEAITQMKYSKKKMGKELVYVLNEARDNAIVTRGMALGAVNGEVLDKPKKIQTKDGRWIEVQDPTRLYIDQAWVGKGPWRGVRVQYHSRGRQSLMWKPTTRMYVVLKEEKTRIRLHEEKLEKQAKKKPWVHLPNRPVTAQRQYYSW</sequence>
<dbReference type="InterPro" id="IPR047867">
    <property type="entry name" value="Ribosomal_uL22_bac/org-type"/>
</dbReference>
<organism evidence="5 6">
    <name type="scientific">Pseudomassariella vexata</name>
    <dbReference type="NCBI Taxonomy" id="1141098"/>
    <lineage>
        <taxon>Eukaryota</taxon>
        <taxon>Fungi</taxon>
        <taxon>Dikarya</taxon>
        <taxon>Ascomycota</taxon>
        <taxon>Pezizomycotina</taxon>
        <taxon>Sordariomycetes</taxon>
        <taxon>Xylariomycetidae</taxon>
        <taxon>Amphisphaeriales</taxon>
        <taxon>Pseudomassariaceae</taxon>
        <taxon>Pseudomassariella</taxon>
    </lineage>
</organism>
<dbReference type="AlphaFoldDB" id="A0A1Y2DAU0"/>
<dbReference type="InParanoid" id="A0A1Y2DAU0"/>
<evidence type="ECO:0000256" key="4">
    <source>
        <dbReference type="RuleBase" id="RU004005"/>
    </source>
</evidence>
<evidence type="ECO:0000256" key="1">
    <source>
        <dbReference type="ARBA" id="ARBA00009451"/>
    </source>
</evidence>
<keyword evidence="6" id="KW-1185">Reference proteome</keyword>
<dbReference type="GO" id="GO:0015934">
    <property type="term" value="C:large ribosomal subunit"/>
    <property type="evidence" value="ECO:0007669"/>
    <property type="project" value="InterPro"/>
</dbReference>
<comment type="caution">
    <text evidence="5">The sequence shown here is derived from an EMBL/GenBank/DDBJ whole genome shotgun (WGS) entry which is preliminary data.</text>
</comment>
<dbReference type="FunFam" id="3.90.470.10:FF:000017">
    <property type="entry name" value="54S ribosomal protein L22, mitochondrial"/>
    <property type="match status" value="1"/>
</dbReference>
<dbReference type="Pfam" id="PF00237">
    <property type="entry name" value="Ribosomal_L22"/>
    <property type="match status" value="1"/>
</dbReference>
<dbReference type="PANTHER" id="PTHR13501:SF10">
    <property type="entry name" value="LARGE RIBOSOMAL SUBUNIT PROTEIN UL22M"/>
    <property type="match status" value="1"/>
</dbReference>
<dbReference type="GO" id="GO:0006412">
    <property type="term" value="P:translation"/>
    <property type="evidence" value="ECO:0007669"/>
    <property type="project" value="InterPro"/>
</dbReference>
<dbReference type="SUPFAM" id="SSF54843">
    <property type="entry name" value="Ribosomal protein L22"/>
    <property type="match status" value="1"/>
</dbReference>
<comment type="similarity">
    <text evidence="1 4">Belongs to the universal ribosomal protein uL22 family.</text>
</comment>
<dbReference type="STRING" id="1141098.A0A1Y2DAU0"/>
<reference evidence="5 6" key="1">
    <citation type="submission" date="2016-07" db="EMBL/GenBank/DDBJ databases">
        <title>Pervasive Adenine N6-methylation of Active Genes in Fungi.</title>
        <authorList>
            <consortium name="DOE Joint Genome Institute"/>
            <person name="Mondo S.J."/>
            <person name="Dannebaum R.O."/>
            <person name="Kuo R.C."/>
            <person name="Labutti K."/>
            <person name="Haridas S."/>
            <person name="Kuo A."/>
            <person name="Salamov A."/>
            <person name="Ahrendt S.R."/>
            <person name="Lipzen A."/>
            <person name="Sullivan W."/>
            <person name="Andreopoulos W.B."/>
            <person name="Clum A."/>
            <person name="Lindquist E."/>
            <person name="Daum C."/>
            <person name="Ramamoorthy G.K."/>
            <person name="Gryganskyi A."/>
            <person name="Culley D."/>
            <person name="Magnuson J.K."/>
            <person name="James T.Y."/>
            <person name="O'Malley M.A."/>
            <person name="Stajich J.E."/>
            <person name="Spatafora J.W."/>
            <person name="Visel A."/>
            <person name="Grigoriev I.V."/>
        </authorList>
    </citation>
    <scope>NUCLEOTIDE SEQUENCE [LARGE SCALE GENOMIC DNA]</scope>
    <source>
        <strain evidence="5 6">CBS 129021</strain>
    </source>
</reference>
<evidence type="ECO:0000256" key="3">
    <source>
        <dbReference type="ARBA" id="ARBA00023274"/>
    </source>
</evidence>
<dbReference type="Gene3D" id="3.90.470.10">
    <property type="entry name" value="Ribosomal protein L22/L17"/>
    <property type="match status" value="1"/>
</dbReference>
<dbReference type="InterPro" id="IPR036394">
    <property type="entry name" value="Ribosomal_uL22_sf"/>
</dbReference>
<evidence type="ECO:0000256" key="2">
    <source>
        <dbReference type="ARBA" id="ARBA00022980"/>
    </source>
</evidence>
<proteinExistence type="inferred from homology"/>
<evidence type="ECO:0000313" key="5">
    <source>
        <dbReference type="EMBL" id="ORY56391.1"/>
    </source>
</evidence>